<evidence type="ECO:0000313" key="19">
    <source>
        <dbReference type="Proteomes" id="UP000502823"/>
    </source>
</evidence>
<keyword evidence="9" id="KW-0413">Isomerase</keyword>
<comment type="caution">
    <text evidence="18">The sequence shown here is derived from an EMBL/GenBank/DDBJ whole genome shotgun (WGS) entry which is preliminary data.</text>
</comment>
<dbReference type="Gene3D" id="3.30.310.50">
    <property type="entry name" value="Alpha-D-phosphohexomutase, C-terminal domain"/>
    <property type="match status" value="2"/>
</dbReference>
<dbReference type="Proteomes" id="UP000502823">
    <property type="component" value="Unassembled WGS sequence"/>
</dbReference>
<proteinExistence type="inferred from homology"/>
<evidence type="ECO:0000256" key="4">
    <source>
        <dbReference type="ARBA" id="ARBA00012728"/>
    </source>
</evidence>
<dbReference type="InterPro" id="IPR005844">
    <property type="entry name" value="A-D-PHexomutase_a/b/a-I"/>
</dbReference>
<evidence type="ECO:0000256" key="7">
    <source>
        <dbReference type="ARBA" id="ARBA00022723"/>
    </source>
</evidence>
<feature type="domain" description="Alpha-D-phosphohexomutase alpha/beta/alpha" evidence="15">
    <location>
        <begin position="16"/>
        <end position="154"/>
    </location>
</feature>
<evidence type="ECO:0000259" key="15">
    <source>
        <dbReference type="Pfam" id="PF02878"/>
    </source>
</evidence>
<keyword evidence="10" id="KW-0119">Carbohydrate metabolism</keyword>
<evidence type="ECO:0000259" key="17">
    <source>
        <dbReference type="Pfam" id="PF02880"/>
    </source>
</evidence>
<evidence type="ECO:0000259" key="16">
    <source>
        <dbReference type="Pfam" id="PF02879"/>
    </source>
</evidence>
<dbReference type="FunFam" id="3.40.120.10:FF:000004">
    <property type="entry name" value="Phosphoglucomutase 5"/>
    <property type="match status" value="1"/>
</dbReference>
<keyword evidence="7 13" id="KW-0479">Metal-binding</keyword>
<feature type="domain" description="Alpha-D-phosphohexomutase alpha/beta/alpha" evidence="17">
    <location>
        <begin position="326"/>
        <end position="420"/>
    </location>
</feature>
<dbReference type="EC" id="5.4.2.2" evidence="4"/>
<comment type="cofactor">
    <cofactor evidence="2">
        <name>Mg(2+)</name>
        <dbReference type="ChEBI" id="CHEBI:18420"/>
    </cofactor>
</comment>
<dbReference type="InterPro" id="IPR005846">
    <property type="entry name" value="A-D-PHexomutase_a/b/a-III"/>
</dbReference>
<comment type="similarity">
    <text evidence="3 13">Belongs to the phosphohexose mutase family.</text>
</comment>
<dbReference type="Pfam" id="PF24947">
    <property type="entry name" value="PGM1_C_vert_fung"/>
    <property type="match status" value="1"/>
</dbReference>
<dbReference type="PRINTS" id="PR00509">
    <property type="entry name" value="PGMPMM"/>
</dbReference>
<evidence type="ECO:0000256" key="10">
    <source>
        <dbReference type="ARBA" id="ARBA00023277"/>
    </source>
</evidence>
<evidence type="ECO:0000256" key="5">
    <source>
        <dbReference type="ARBA" id="ARBA00022526"/>
    </source>
</evidence>
<dbReference type="Pfam" id="PF02878">
    <property type="entry name" value="PGM_PMM_I"/>
    <property type="match status" value="1"/>
</dbReference>
<dbReference type="PANTHER" id="PTHR22573">
    <property type="entry name" value="PHOSPHOHEXOMUTASE FAMILY MEMBER"/>
    <property type="match status" value="1"/>
</dbReference>
<keyword evidence="8 13" id="KW-0460">Magnesium</keyword>
<dbReference type="Gene3D" id="3.40.120.10">
    <property type="entry name" value="Alpha-D-Glucose-1,6-Bisphosphate, subunit A, domain 3"/>
    <property type="match status" value="3"/>
</dbReference>
<dbReference type="EMBL" id="BLKM01000334">
    <property type="protein sequence ID" value="GFG31869.1"/>
    <property type="molecule type" value="Genomic_DNA"/>
</dbReference>
<dbReference type="Pfam" id="PF02879">
    <property type="entry name" value="PGM_PMM_II"/>
    <property type="match status" value="1"/>
</dbReference>
<dbReference type="InterPro" id="IPR016055">
    <property type="entry name" value="A-D-PHexomutase_a/b/a-I/II/III"/>
</dbReference>
<keyword evidence="6" id="KW-0597">Phosphoprotein</keyword>
<dbReference type="Pfam" id="PF02880">
    <property type="entry name" value="PGM_PMM_III"/>
    <property type="match status" value="1"/>
</dbReference>
<dbReference type="FunFam" id="3.40.120.10:FF:000005">
    <property type="entry name" value="Phosphoglucomutase 5"/>
    <property type="match status" value="1"/>
</dbReference>
<accession>A0A6L2PH39</accession>
<evidence type="ECO:0000256" key="2">
    <source>
        <dbReference type="ARBA" id="ARBA00001946"/>
    </source>
</evidence>
<evidence type="ECO:0000313" key="18">
    <source>
        <dbReference type="EMBL" id="GFG31869.1"/>
    </source>
</evidence>
<keyword evidence="19" id="KW-1185">Reference proteome</keyword>
<name>A0A6L2PH39_COPFO</name>
<dbReference type="GO" id="GO:0005829">
    <property type="term" value="C:cytosol"/>
    <property type="evidence" value="ECO:0007669"/>
    <property type="project" value="TreeGrafter"/>
</dbReference>
<dbReference type="InterPro" id="IPR045244">
    <property type="entry name" value="PGM"/>
</dbReference>
<evidence type="ECO:0000256" key="3">
    <source>
        <dbReference type="ARBA" id="ARBA00010231"/>
    </source>
</evidence>
<dbReference type="PANTHER" id="PTHR22573:SF2">
    <property type="entry name" value="PHOSPHOGLUCOMUTASE"/>
    <property type="match status" value="1"/>
</dbReference>
<dbReference type="GO" id="GO:0006006">
    <property type="term" value="P:glucose metabolic process"/>
    <property type="evidence" value="ECO:0007669"/>
    <property type="project" value="UniProtKB-KW"/>
</dbReference>
<dbReference type="FunFam" id="3.40.120.10:FF:000006">
    <property type="entry name" value="Phosphoglucomutase PgmA"/>
    <property type="match status" value="1"/>
</dbReference>
<dbReference type="FunFam" id="3.30.310.50:FF:000002">
    <property type="entry name" value="Phosphoglucomutase 5"/>
    <property type="match status" value="1"/>
</dbReference>
<comment type="catalytic activity">
    <reaction evidence="1">
        <text>alpha-D-glucose 1-phosphate = alpha-D-glucose 6-phosphate</text>
        <dbReference type="Rhea" id="RHEA:23536"/>
        <dbReference type="ChEBI" id="CHEBI:58225"/>
        <dbReference type="ChEBI" id="CHEBI:58601"/>
        <dbReference type="EC" id="5.4.2.2"/>
    </reaction>
</comment>
<evidence type="ECO:0000256" key="14">
    <source>
        <dbReference type="SAM" id="MobiDB-lite"/>
    </source>
</evidence>
<comment type="catalytic activity">
    <reaction evidence="12">
        <text>O-phospho-L-seryl-[protein] + alpha-D-glucose 1-phosphate = alpha-D-glucose 1,6-bisphosphate + L-seryl-[protein]</text>
        <dbReference type="Rhea" id="RHEA:68748"/>
        <dbReference type="Rhea" id="RHEA-COMP:9863"/>
        <dbReference type="Rhea" id="RHEA-COMP:11604"/>
        <dbReference type="ChEBI" id="CHEBI:29999"/>
        <dbReference type="ChEBI" id="CHEBI:58392"/>
        <dbReference type="ChEBI" id="CHEBI:58601"/>
        <dbReference type="ChEBI" id="CHEBI:83421"/>
    </reaction>
</comment>
<comment type="catalytic activity">
    <reaction evidence="11">
        <text>alpha-D-glucose 1,6-bisphosphate + L-seryl-[protein] = O-phospho-L-seryl-[protein] + alpha-D-glucose 6-phosphate</text>
        <dbReference type="Rhea" id="RHEA:68752"/>
        <dbReference type="Rhea" id="RHEA-COMP:9863"/>
        <dbReference type="Rhea" id="RHEA-COMP:11604"/>
        <dbReference type="ChEBI" id="CHEBI:29999"/>
        <dbReference type="ChEBI" id="CHEBI:58225"/>
        <dbReference type="ChEBI" id="CHEBI:58392"/>
        <dbReference type="ChEBI" id="CHEBI:83421"/>
    </reaction>
</comment>
<dbReference type="NCBIfam" id="NF005737">
    <property type="entry name" value="PRK07564.1-1"/>
    <property type="match status" value="1"/>
</dbReference>
<dbReference type="InParanoid" id="A0A6L2PH39"/>
<gene>
    <name evidence="18" type="ORF">Cfor_02675</name>
</gene>
<dbReference type="GO" id="GO:0004614">
    <property type="term" value="F:phosphoglucomutase activity"/>
    <property type="evidence" value="ECO:0007669"/>
    <property type="project" value="UniProtKB-EC"/>
</dbReference>
<evidence type="ECO:0000256" key="8">
    <source>
        <dbReference type="ARBA" id="ARBA00022842"/>
    </source>
</evidence>
<dbReference type="SUPFAM" id="SSF53738">
    <property type="entry name" value="Phosphoglucomutase, first 3 domains"/>
    <property type="match status" value="3"/>
</dbReference>
<dbReference type="AlphaFoldDB" id="A0A6L2PH39"/>
<feature type="region of interest" description="Disordered" evidence="14">
    <location>
        <begin position="1"/>
        <end position="20"/>
    </location>
</feature>
<evidence type="ECO:0000256" key="1">
    <source>
        <dbReference type="ARBA" id="ARBA00000443"/>
    </source>
</evidence>
<dbReference type="CDD" id="cd03085">
    <property type="entry name" value="PGM1"/>
    <property type="match status" value="1"/>
</dbReference>
<dbReference type="OrthoDB" id="2291at2759"/>
<evidence type="ECO:0000256" key="9">
    <source>
        <dbReference type="ARBA" id="ARBA00023235"/>
    </source>
</evidence>
<dbReference type="InterPro" id="IPR036900">
    <property type="entry name" value="A-D-PHexomutase_C_sf"/>
</dbReference>
<evidence type="ECO:0000256" key="11">
    <source>
        <dbReference type="ARBA" id="ARBA00049318"/>
    </source>
</evidence>
<dbReference type="SUPFAM" id="SSF55957">
    <property type="entry name" value="Phosphoglucomutase, C-terminal domain"/>
    <property type="match status" value="1"/>
</dbReference>
<evidence type="ECO:0000256" key="6">
    <source>
        <dbReference type="ARBA" id="ARBA00022553"/>
    </source>
</evidence>
<feature type="domain" description="Alpha-D-phosphohexomutase alpha/beta/alpha" evidence="16">
    <location>
        <begin position="193"/>
        <end position="297"/>
    </location>
</feature>
<sequence>MEFRSSVVPTTPFDDQKPGTSGLRKKVTVFQQQNYTENFVQAILDSLRDDLKGSVLILGGDGRYYVKDAAKLIIKMCAANGVKRVIVGHHGLLSTPAVSHIIRKRNATGGIILTASHNPGGPDKDFGIKFNTRNGGPAPDNITTDIFNITVSLESYKIVHDLECDIDAQGDYAYSVDGNEFTVEVIDSVADYVSLMKQIFDFSSLRNLLEGSEGQKPFKVLINSLNGVTGPYVRQIFVKELGASEDGVVNTEPLEDFGGLHPDPNLTYAAELVDALKEGIHDFGAAFDGDGDRNMILGKNAFFVTPSDSLAVLGAHLHHIPYFRTTGVKGFARSMPTAGAIDRVANAVAVNFYEVPTGWKYFGALMDANRLSLCGEESFGTGSDHVREKDGIWAALAWLQIIACEKKSVEELLVSHWRKFGRNFFTRYDYENCDAESCATMMNKLEQIVTSPVYVGTKIIHRNKSYVVKLADNFCYEDPVDGSITARQGIRLLFADGSRIIVRLSGTGSSGATVRIYVDSYEKDENVLLEDAQDFYVCFFLLACIVSFDLLVRNEVVEYQKPFIQYNTASQVVLAPLINIALDVTEIRVHTGRDAPTVIT</sequence>
<dbReference type="GO" id="GO:0000287">
    <property type="term" value="F:magnesium ion binding"/>
    <property type="evidence" value="ECO:0007669"/>
    <property type="project" value="InterPro"/>
</dbReference>
<organism evidence="18 19">
    <name type="scientific">Coptotermes formosanus</name>
    <name type="common">Formosan subterranean termite</name>
    <dbReference type="NCBI Taxonomy" id="36987"/>
    <lineage>
        <taxon>Eukaryota</taxon>
        <taxon>Metazoa</taxon>
        <taxon>Ecdysozoa</taxon>
        <taxon>Arthropoda</taxon>
        <taxon>Hexapoda</taxon>
        <taxon>Insecta</taxon>
        <taxon>Pterygota</taxon>
        <taxon>Neoptera</taxon>
        <taxon>Polyneoptera</taxon>
        <taxon>Dictyoptera</taxon>
        <taxon>Blattodea</taxon>
        <taxon>Blattoidea</taxon>
        <taxon>Termitoidae</taxon>
        <taxon>Rhinotermitidae</taxon>
        <taxon>Coptotermes</taxon>
    </lineage>
</organism>
<reference evidence="19" key="1">
    <citation type="submission" date="2020-01" db="EMBL/GenBank/DDBJ databases">
        <title>Draft genome sequence of the Termite Coptotermes fromosanus.</title>
        <authorList>
            <person name="Itakura S."/>
            <person name="Yosikawa Y."/>
            <person name="Umezawa K."/>
        </authorList>
    </citation>
    <scope>NUCLEOTIDE SEQUENCE [LARGE SCALE GENOMIC DNA]</scope>
</reference>
<evidence type="ECO:0000256" key="13">
    <source>
        <dbReference type="RuleBase" id="RU004326"/>
    </source>
</evidence>
<keyword evidence="5" id="KW-0313">Glucose metabolism</keyword>
<dbReference type="InterPro" id="IPR016066">
    <property type="entry name" value="A-D-PHexomutase_CS"/>
</dbReference>
<dbReference type="FunCoup" id="A0A6L2PH39">
    <property type="interactions" value="499"/>
</dbReference>
<protein>
    <recommendedName>
        <fullName evidence="4">phosphoglucomutase (alpha-D-glucose-1,6-bisphosphate-dependent)</fullName>
        <ecNumber evidence="4">5.4.2.2</ecNumber>
    </recommendedName>
</protein>
<dbReference type="PROSITE" id="PS00710">
    <property type="entry name" value="PGM_PMM"/>
    <property type="match status" value="1"/>
</dbReference>
<dbReference type="InterPro" id="IPR005841">
    <property type="entry name" value="Alpha-D-phosphohexomutase_SF"/>
</dbReference>
<evidence type="ECO:0000256" key="12">
    <source>
        <dbReference type="ARBA" id="ARBA00049409"/>
    </source>
</evidence>
<dbReference type="InterPro" id="IPR005845">
    <property type="entry name" value="A-D-PHexomutase_a/b/a-II"/>
</dbReference>